<keyword evidence="1" id="KW-0812">Transmembrane</keyword>
<dbReference type="EMBL" id="FPHR01000006">
    <property type="protein sequence ID" value="SFV76745.1"/>
    <property type="molecule type" value="Genomic_DNA"/>
</dbReference>
<feature type="transmembrane region" description="Helical" evidence="1">
    <location>
        <begin position="78"/>
        <end position="98"/>
    </location>
</feature>
<protein>
    <submittedName>
        <fullName evidence="2">Uncharacterized protein</fullName>
    </submittedName>
</protein>
<keyword evidence="1" id="KW-1133">Transmembrane helix</keyword>
<name>A0A1W1D7Z8_9ZZZZ</name>
<feature type="transmembrane region" description="Helical" evidence="1">
    <location>
        <begin position="118"/>
        <end position="136"/>
    </location>
</feature>
<evidence type="ECO:0000313" key="2">
    <source>
        <dbReference type="EMBL" id="SFV76745.1"/>
    </source>
</evidence>
<gene>
    <name evidence="2" type="ORF">MNB_SUP05-4-405</name>
</gene>
<organism evidence="2">
    <name type="scientific">hydrothermal vent metagenome</name>
    <dbReference type="NCBI Taxonomy" id="652676"/>
    <lineage>
        <taxon>unclassified sequences</taxon>
        <taxon>metagenomes</taxon>
        <taxon>ecological metagenomes</taxon>
    </lineage>
</organism>
<evidence type="ECO:0000256" key="1">
    <source>
        <dbReference type="SAM" id="Phobius"/>
    </source>
</evidence>
<proteinExistence type="predicted"/>
<sequence>MGAVLLSYVVFGFKVFPGLLVGYLLAELFIEGGSANIAQHEVVSRTINTFVPLIVILFMQKLNVGEFIKNQRLNYRHFVPLIVIASLTTTLTKVALLYAPEQFSAGKVYFQSYVQGDIVGAITFIVIVFFIAKPTLIQNKLI</sequence>
<dbReference type="AlphaFoldDB" id="A0A1W1D7Z8"/>
<keyword evidence="1" id="KW-0472">Membrane</keyword>
<feature type="transmembrane region" description="Helical" evidence="1">
    <location>
        <begin position="6"/>
        <end position="26"/>
    </location>
</feature>
<reference evidence="2" key="1">
    <citation type="submission" date="2016-10" db="EMBL/GenBank/DDBJ databases">
        <authorList>
            <person name="de Groot N.N."/>
        </authorList>
    </citation>
    <scope>NUCLEOTIDE SEQUENCE</scope>
</reference>
<accession>A0A1W1D7Z8</accession>